<proteinExistence type="predicted"/>
<gene>
    <name evidence="6" type="ORF">ebA1815</name>
</gene>
<keyword evidence="1" id="KW-0560">Oxidoreductase</keyword>
<dbReference type="PANTHER" id="PTHR23150">
    <property type="entry name" value="SULFATASE MODIFYING FACTOR 1, 2"/>
    <property type="match status" value="1"/>
</dbReference>
<comment type="pathway">
    <text evidence="3">Amino-acid biosynthesis; ergothioneine biosynthesis.</text>
</comment>
<dbReference type="GO" id="GO:0052699">
    <property type="term" value="P:ergothioneine biosynthetic process"/>
    <property type="evidence" value="ECO:0007669"/>
    <property type="project" value="InterPro"/>
</dbReference>
<evidence type="ECO:0000313" key="7">
    <source>
        <dbReference type="Proteomes" id="UP000006552"/>
    </source>
</evidence>
<dbReference type="STRING" id="76114.ebA1815"/>
<dbReference type="EMBL" id="CR555306">
    <property type="protein sequence ID" value="CAI07107.1"/>
    <property type="molecule type" value="Genomic_DNA"/>
</dbReference>
<dbReference type="InterPro" id="IPR024775">
    <property type="entry name" value="DinB-like"/>
</dbReference>
<dbReference type="NCBIfam" id="TIGR03440">
    <property type="entry name" value="egtB_TIGR03440"/>
    <property type="match status" value="1"/>
</dbReference>
<evidence type="ECO:0008006" key="8">
    <source>
        <dbReference type="Google" id="ProtNLM"/>
    </source>
</evidence>
<organism evidence="6 7">
    <name type="scientific">Aromatoleum aromaticum (strain DSM 19018 / LMG 30748 / EbN1)</name>
    <name type="common">Azoarcus sp. (strain EbN1)</name>
    <dbReference type="NCBI Taxonomy" id="76114"/>
    <lineage>
        <taxon>Bacteria</taxon>
        <taxon>Pseudomonadati</taxon>
        <taxon>Pseudomonadota</taxon>
        <taxon>Betaproteobacteria</taxon>
        <taxon>Rhodocyclales</taxon>
        <taxon>Rhodocyclaceae</taxon>
        <taxon>Aromatoleum</taxon>
    </lineage>
</organism>
<dbReference type="InterPro" id="IPR005532">
    <property type="entry name" value="SUMF_dom"/>
</dbReference>
<dbReference type="InterPro" id="IPR017806">
    <property type="entry name" value="EgtB"/>
</dbReference>
<dbReference type="AlphaFoldDB" id="Q5P6F4"/>
<feature type="domain" description="Sulfatase-modifying factor enzyme-like" evidence="4">
    <location>
        <begin position="194"/>
        <end position="326"/>
    </location>
</feature>
<evidence type="ECO:0000256" key="1">
    <source>
        <dbReference type="ARBA" id="ARBA00023002"/>
    </source>
</evidence>
<dbReference type="HOGENOM" id="CLU_012431_9_0_4"/>
<dbReference type="Pfam" id="PF03781">
    <property type="entry name" value="FGE-sulfatase"/>
    <property type="match status" value="2"/>
</dbReference>
<dbReference type="PANTHER" id="PTHR23150:SF36">
    <property type="entry name" value="HERCYNINE OXYGENASE"/>
    <property type="match status" value="1"/>
</dbReference>
<evidence type="ECO:0000256" key="2">
    <source>
        <dbReference type="ARBA" id="ARBA00023004"/>
    </source>
</evidence>
<dbReference type="InterPro" id="IPR042095">
    <property type="entry name" value="SUMF_sf"/>
</dbReference>
<name>Q5P6F4_AROAE</name>
<feature type="domain" description="DinB-like" evidence="5">
    <location>
        <begin position="21"/>
        <end position="155"/>
    </location>
</feature>
<dbReference type="InterPro" id="IPR016187">
    <property type="entry name" value="CTDL_fold"/>
</dbReference>
<dbReference type="Gene3D" id="3.90.1580.10">
    <property type="entry name" value="paralog of FGE (formylglycine-generating enzyme)"/>
    <property type="match status" value="1"/>
</dbReference>
<dbReference type="KEGG" id="eba:ebA1815"/>
<dbReference type="InterPro" id="IPR051043">
    <property type="entry name" value="Sulfatase_Mod_Factor_Kinase"/>
</dbReference>
<evidence type="ECO:0000313" key="6">
    <source>
        <dbReference type="EMBL" id="CAI07107.1"/>
    </source>
</evidence>
<reference evidence="6 7" key="1">
    <citation type="journal article" date="2005" name="Arch. Microbiol.">
        <title>The genome sequence of an anaerobic aromatic-degrading denitrifying bacterium, strain EbN1.</title>
        <authorList>
            <person name="Rabus R."/>
            <person name="Kube M."/>
            <person name="Heider J."/>
            <person name="Beck A."/>
            <person name="Heitmann K."/>
            <person name="Widdel F."/>
            <person name="Reinhardt R."/>
        </authorList>
    </citation>
    <scope>NUCLEOTIDE SEQUENCE [LARGE SCALE GENOMIC DNA]</scope>
    <source>
        <strain evidence="6 7">EbN1</strain>
    </source>
</reference>
<keyword evidence="2" id="KW-0408">Iron</keyword>
<dbReference type="SUPFAM" id="SSF56436">
    <property type="entry name" value="C-type lectin-like"/>
    <property type="match status" value="1"/>
</dbReference>
<protein>
    <recommendedName>
        <fullName evidence="8">Ergothioneine biosynthesis protein EgtB</fullName>
    </recommendedName>
</protein>
<sequence length="428" mass="49099">MVGEMADADPEALREACSRAYRDIRANSEALVAPLCVEDFVIQAADEASPAKWHLAHVSWFFETFILREYSPAYVEFDPAYRVLFNSYYEQIGAFHPRAARGFLSRPTVEEIYRYRAHVDRHMLELLDDRRDRPWPEILERLEIGLNHEQQHQELLLTDIKRNFSVNPLRPAYRADVAMAPARSRSSLEWMDFGGGLCEIGDAGERFAYDNERPRHRVWLDPFRLASRPVTNGEYLAFMESGGYANPALWLSDGWARVKQSEWSSPLYWERIEGEWWQFTLGGMRRVHPDEPVCHVSYYEADAFATWSGRRLPSEAEWEVAAAGRAVSGNFREAGHFHPVVADAGEGLRQLYGDVWEHTASAYLPYPGFHAAAGALGEYNGKFMCSQMVLRGGSCATPADHVRPTYRNFFCPHERWQFQGFRLAEDGD</sequence>
<dbReference type="eggNOG" id="COG1262">
    <property type="taxonomic scope" value="Bacteria"/>
</dbReference>
<feature type="domain" description="Sulfatase-modifying factor enzyme-like" evidence="4">
    <location>
        <begin position="345"/>
        <end position="424"/>
    </location>
</feature>
<evidence type="ECO:0000256" key="3">
    <source>
        <dbReference type="ARBA" id="ARBA00037882"/>
    </source>
</evidence>
<keyword evidence="7" id="KW-1185">Reference proteome</keyword>
<dbReference type="Proteomes" id="UP000006552">
    <property type="component" value="Chromosome"/>
</dbReference>
<evidence type="ECO:0000259" key="5">
    <source>
        <dbReference type="Pfam" id="PF12867"/>
    </source>
</evidence>
<dbReference type="Pfam" id="PF12867">
    <property type="entry name" value="DinB_2"/>
    <property type="match status" value="1"/>
</dbReference>
<evidence type="ECO:0000259" key="4">
    <source>
        <dbReference type="Pfam" id="PF03781"/>
    </source>
</evidence>
<accession>Q5P6F4</accession>